<gene>
    <name evidence="3" type="ORF">FA13DRAFT_1711160</name>
</gene>
<accession>A0A4Y7T7L0</accession>
<evidence type="ECO:0000256" key="1">
    <source>
        <dbReference type="SAM" id="MobiDB-lite"/>
    </source>
</evidence>
<reference evidence="3 4" key="1">
    <citation type="journal article" date="2019" name="Nat. Ecol. Evol.">
        <title>Megaphylogeny resolves global patterns of mushroom evolution.</title>
        <authorList>
            <person name="Varga T."/>
            <person name="Krizsan K."/>
            <person name="Foldi C."/>
            <person name="Dima B."/>
            <person name="Sanchez-Garcia M."/>
            <person name="Sanchez-Ramirez S."/>
            <person name="Szollosi G.J."/>
            <person name="Szarkandi J.G."/>
            <person name="Papp V."/>
            <person name="Albert L."/>
            <person name="Andreopoulos W."/>
            <person name="Angelini C."/>
            <person name="Antonin V."/>
            <person name="Barry K.W."/>
            <person name="Bougher N.L."/>
            <person name="Buchanan P."/>
            <person name="Buyck B."/>
            <person name="Bense V."/>
            <person name="Catcheside P."/>
            <person name="Chovatia M."/>
            <person name="Cooper J."/>
            <person name="Damon W."/>
            <person name="Desjardin D."/>
            <person name="Finy P."/>
            <person name="Geml J."/>
            <person name="Haridas S."/>
            <person name="Hughes K."/>
            <person name="Justo A."/>
            <person name="Karasinski D."/>
            <person name="Kautmanova I."/>
            <person name="Kiss B."/>
            <person name="Kocsube S."/>
            <person name="Kotiranta H."/>
            <person name="LaButti K.M."/>
            <person name="Lechner B.E."/>
            <person name="Liimatainen K."/>
            <person name="Lipzen A."/>
            <person name="Lukacs Z."/>
            <person name="Mihaltcheva S."/>
            <person name="Morgado L.N."/>
            <person name="Niskanen T."/>
            <person name="Noordeloos M.E."/>
            <person name="Ohm R.A."/>
            <person name="Ortiz-Santana B."/>
            <person name="Ovrebo C."/>
            <person name="Racz N."/>
            <person name="Riley R."/>
            <person name="Savchenko A."/>
            <person name="Shiryaev A."/>
            <person name="Soop K."/>
            <person name="Spirin V."/>
            <person name="Szebenyi C."/>
            <person name="Tomsovsky M."/>
            <person name="Tulloss R.E."/>
            <person name="Uehling J."/>
            <person name="Grigoriev I.V."/>
            <person name="Vagvolgyi C."/>
            <person name="Papp T."/>
            <person name="Martin F.M."/>
            <person name="Miettinen O."/>
            <person name="Hibbett D.S."/>
            <person name="Nagy L.G."/>
        </authorList>
    </citation>
    <scope>NUCLEOTIDE SEQUENCE [LARGE SCALE GENOMIC DNA]</scope>
    <source>
        <strain evidence="3 4">FP101781</strain>
    </source>
</reference>
<evidence type="ECO:0000313" key="4">
    <source>
        <dbReference type="Proteomes" id="UP000298030"/>
    </source>
</evidence>
<dbReference type="AlphaFoldDB" id="A0A4Y7T7L0"/>
<dbReference type="STRING" id="71717.A0A4Y7T7L0"/>
<feature type="domain" description="Ndc10" evidence="2">
    <location>
        <begin position="69"/>
        <end position="165"/>
    </location>
</feature>
<protein>
    <recommendedName>
        <fullName evidence="2">Ndc10 domain-containing protein</fullName>
    </recommendedName>
</protein>
<proteinExistence type="predicted"/>
<evidence type="ECO:0000259" key="2">
    <source>
        <dbReference type="Pfam" id="PF16787"/>
    </source>
</evidence>
<evidence type="ECO:0000313" key="3">
    <source>
        <dbReference type="EMBL" id="TEB29582.1"/>
    </source>
</evidence>
<dbReference type="Pfam" id="PF16787">
    <property type="entry name" value="NDC10_II"/>
    <property type="match status" value="1"/>
</dbReference>
<dbReference type="OrthoDB" id="3264175at2759"/>
<dbReference type="Proteomes" id="UP000298030">
    <property type="component" value="Unassembled WGS sequence"/>
</dbReference>
<sequence length="440" mass="48672">MRRTGIRAELLPLELSPALSPTPAPQPSPAACQAGRLLVGELGPAESDLESASLGDLGVKAHGLWSSGSSFREAYYRALPVDAMLALTYFNGEHKDSYFILRVMLDPPTYLLQLLFPWVEAEQTAYELRRSKIGNTAKDKALTDFLDVLQWTWTVLLQDVAVLINKYGRENVAVAQFTPFNTPKFLSFAASAPEVIKMVESKAATWQQVLPQRLTEVFTGCVQSFQIVQQRQEKLIKRCNDKVDSLVDTLEYITMIPDKGKKRKAPGELKEGLKCSAPCCTIDNDPDLSGQGSPASTPPHTRLPTPTPSSSASSTAVASPTTSHLSLPSDCALDDPQAISGNGNIYSQQTFLLSSQPDTRALQIRAISELERVFEPLKLCHNTFEWVCSKGRWEWLPVFDEFWKPNGGSAPSVAELWKEFKEGHGFHFSIEELNVTWAAR</sequence>
<dbReference type="InterPro" id="IPR038279">
    <property type="entry name" value="Ndc10_dom2_sf"/>
</dbReference>
<feature type="region of interest" description="Disordered" evidence="1">
    <location>
        <begin position="286"/>
        <end position="327"/>
    </location>
</feature>
<dbReference type="Gene3D" id="1.10.443.20">
    <property type="entry name" value="Centromere DNA-binding protein complex CBF3 subunit, domain 2"/>
    <property type="match status" value="1"/>
</dbReference>
<keyword evidence="4" id="KW-1185">Reference proteome</keyword>
<organism evidence="3 4">
    <name type="scientific">Coprinellus micaceus</name>
    <name type="common">Glistening ink-cap mushroom</name>
    <name type="synonym">Coprinus micaceus</name>
    <dbReference type="NCBI Taxonomy" id="71717"/>
    <lineage>
        <taxon>Eukaryota</taxon>
        <taxon>Fungi</taxon>
        <taxon>Dikarya</taxon>
        <taxon>Basidiomycota</taxon>
        <taxon>Agaricomycotina</taxon>
        <taxon>Agaricomycetes</taxon>
        <taxon>Agaricomycetidae</taxon>
        <taxon>Agaricales</taxon>
        <taxon>Agaricineae</taxon>
        <taxon>Psathyrellaceae</taxon>
        <taxon>Coprinellus</taxon>
    </lineage>
</organism>
<name>A0A4Y7T7L0_COPMI</name>
<dbReference type="EMBL" id="QPFP01000027">
    <property type="protein sequence ID" value="TEB29582.1"/>
    <property type="molecule type" value="Genomic_DNA"/>
</dbReference>
<comment type="caution">
    <text evidence="3">The sequence shown here is derived from an EMBL/GenBank/DDBJ whole genome shotgun (WGS) entry which is preliminary data.</text>
</comment>
<dbReference type="InterPro" id="IPR031872">
    <property type="entry name" value="NDC10_II"/>
</dbReference>
<feature type="compositionally biased region" description="Low complexity" evidence="1">
    <location>
        <begin position="298"/>
        <end position="323"/>
    </location>
</feature>
<dbReference type="GO" id="GO:0003677">
    <property type="term" value="F:DNA binding"/>
    <property type="evidence" value="ECO:0007669"/>
    <property type="project" value="InterPro"/>
</dbReference>